<dbReference type="InterPro" id="IPR002071">
    <property type="entry name" value="Thermonucl_AS"/>
</dbReference>
<keyword evidence="4" id="KW-0472">Membrane</keyword>
<dbReference type="PANTHER" id="PTHR12302">
    <property type="entry name" value="EBNA2 BINDING PROTEIN P100"/>
    <property type="match status" value="1"/>
</dbReference>
<organism evidence="6 7">
    <name type="scientific">Peptoniphilus indolicus</name>
    <dbReference type="NCBI Taxonomy" id="33030"/>
    <lineage>
        <taxon>Bacteria</taxon>
        <taxon>Bacillati</taxon>
        <taxon>Bacillota</taxon>
        <taxon>Tissierellia</taxon>
        <taxon>Tissierellales</taxon>
        <taxon>Peptoniphilaceae</taxon>
        <taxon>Peptoniphilus</taxon>
    </lineage>
</organism>
<dbReference type="SUPFAM" id="SSF50199">
    <property type="entry name" value="Staphylococcal nuclease"/>
    <property type="match status" value="1"/>
</dbReference>
<keyword evidence="4" id="KW-0812">Transmembrane</keyword>
<reference evidence="6 7" key="1">
    <citation type="submission" date="2018-06" db="EMBL/GenBank/DDBJ databases">
        <authorList>
            <consortium name="Pathogen Informatics"/>
            <person name="Doyle S."/>
        </authorList>
    </citation>
    <scope>NUCLEOTIDE SEQUENCE [LARGE SCALE GENOMIC DNA]</scope>
    <source>
        <strain evidence="6 7">NCTC11088</strain>
    </source>
</reference>
<evidence type="ECO:0000256" key="4">
    <source>
        <dbReference type="SAM" id="Phobius"/>
    </source>
</evidence>
<dbReference type="PANTHER" id="PTHR12302:SF3">
    <property type="entry name" value="SERINE_THREONINE-PROTEIN KINASE 31"/>
    <property type="match status" value="1"/>
</dbReference>
<keyword evidence="3 6" id="KW-0378">Hydrolase</keyword>
<dbReference type="GO" id="GO:0003676">
    <property type="term" value="F:nucleic acid binding"/>
    <property type="evidence" value="ECO:0007669"/>
    <property type="project" value="InterPro"/>
</dbReference>
<feature type="domain" description="TNase-like" evidence="5">
    <location>
        <begin position="32"/>
        <end position="167"/>
    </location>
</feature>
<dbReference type="EC" id="3.1.31.1" evidence="6"/>
<dbReference type="GO" id="GO:1990599">
    <property type="term" value="F:3' overhang single-stranded DNA endodeoxyribonuclease activity"/>
    <property type="evidence" value="ECO:0007669"/>
    <property type="project" value="UniProtKB-EC"/>
</dbReference>
<dbReference type="PROSITE" id="PS01284">
    <property type="entry name" value="TNASE_2"/>
    <property type="match status" value="1"/>
</dbReference>
<dbReference type="AlphaFoldDB" id="A0A379DFF4"/>
<dbReference type="Pfam" id="PF00565">
    <property type="entry name" value="SNase"/>
    <property type="match status" value="1"/>
</dbReference>
<dbReference type="Proteomes" id="UP000254777">
    <property type="component" value="Unassembled WGS sequence"/>
</dbReference>
<keyword evidence="4" id="KW-1133">Transmembrane helix</keyword>
<protein>
    <submittedName>
        <fullName evidence="6">Thermonuclease</fullName>
        <ecNumber evidence="6">3.1.31.1</ecNumber>
    </submittedName>
</protein>
<dbReference type="InterPro" id="IPR035437">
    <property type="entry name" value="SNase_OB-fold_sf"/>
</dbReference>
<evidence type="ECO:0000256" key="1">
    <source>
        <dbReference type="ARBA" id="ARBA00022722"/>
    </source>
</evidence>
<feature type="transmembrane region" description="Helical" evidence="4">
    <location>
        <begin position="6"/>
        <end position="22"/>
    </location>
</feature>
<dbReference type="Gene3D" id="2.40.50.90">
    <property type="match status" value="1"/>
</dbReference>
<name>A0A379DFF4_9FIRM</name>
<evidence type="ECO:0000313" key="6">
    <source>
        <dbReference type="EMBL" id="SUB76341.1"/>
    </source>
</evidence>
<sequence length="179" mass="20899">MRDNRYLSFIFLIILIIIYIYLQSSNELIVDNYNEIIVTKVVDGDTVITSDGEKIRIIGINAPEISKKEYLSLEAKDLAEKIMLNKKVFIEKDVETRDKYGRILGYIWLEIPNELNRDTIENLNYSGIALRYGLARVYTFKPNDKYQKIFNNIQKKAIKEKNGMWEYSIEGTTRGNALE</sequence>
<keyword evidence="1" id="KW-0540">Nuclease</keyword>
<evidence type="ECO:0000256" key="2">
    <source>
        <dbReference type="ARBA" id="ARBA00022759"/>
    </source>
</evidence>
<evidence type="ECO:0000259" key="5">
    <source>
        <dbReference type="PROSITE" id="PS50830"/>
    </source>
</evidence>
<dbReference type="PROSITE" id="PS50830">
    <property type="entry name" value="TNASE_3"/>
    <property type="match status" value="1"/>
</dbReference>
<dbReference type="EMBL" id="UGTH01000001">
    <property type="protein sequence ID" value="SUB76341.1"/>
    <property type="molecule type" value="Genomic_DNA"/>
</dbReference>
<evidence type="ECO:0000256" key="3">
    <source>
        <dbReference type="ARBA" id="ARBA00022801"/>
    </source>
</evidence>
<keyword evidence="2" id="KW-0255">Endonuclease</keyword>
<accession>A0A379DFF4</accession>
<dbReference type="InterPro" id="IPR016071">
    <property type="entry name" value="Staphylococal_nuclease_OB-fold"/>
</dbReference>
<evidence type="ECO:0000313" key="7">
    <source>
        <dbReference type="Proteomes" id="UP000254777"/>
    </source>
</evidence>
<dbReference type="RefSeq" id="WP_004823120.1">
    <property type="nucleotide sequence ID" value="NZ_UGTH01000001.1"/>
</dbReference>
<dbReference type="SMART" id="SM00318">
    <property type="entry name" value="SNc"/>
    <property type="match status" value="1"/>
</dbReference>
<gene>
    <name evidence="6" type="primary">nucH</name>
    <name evidence="6" type="ORF">NCTC11088_02158</name>
</gene>
<proteinExistence type="predicted"/>